<evidence type="ECO:0000256" key="7">
    <source>
        <dbReference type="ARBA" id="ARBA00035112"/>
    </source>
</evidence>
<keyword evidence="5 9" id="KW-0472">Membrane</keyword>
<evidence type="ECO:0000256" key="6">
    <source>
        <dbReference type="ARBA" id="ARBA00023180"/>
    </source>
</evidence>
<evidence type="ECO:0000313" key="11">
    <source>
        <dbReference type="Proteomes" id="UP001174691"/>
    </source>
</evidence>
<evidence type="ECO:0000256" key="8">
    <source>
        <dbReference type="SAM" id="MobiDB-lite"/>
    </source>
</evidence>
<organism evidence="10 11">
    <name type="scientific">Coniochaeta hoffmannii</name>
    <dbReference type="NCBI Taxonomy" id="91930"/>
    <lineage>
        <taxon>Eukaryota</taxon>
        <taxon>Fungi</taxon>
        <taxon>Dikarya</taxon>
        <taxon>Ascomycota</taxon>
        <taxon>Pezizomycotina</taxon>
        <taxon>Sordariomycetes</taxon>
        <taxon>Sordariomycetidae</taxon>
        <taxon>Coniochaetales</taxon>
        <taxon>Coniochaetaceae</taxon>
        <taxon>Coniochaeta</taxon>
    </lineage>
</organism>
<dbReference type="PANTHER" id="PTHR33365">
    <property type="entry name" value="YALI0B05434P"/>
    <property type="match status" value="1"/>
</dbReference>
<keyword evidence="2 9" id="KW-0812">Transmembrane</keyword>
<keyword evidence="3 9" id="KW-1133">Transmembrane helix</keyword>
<keyword evidence="11" id="KW-1185">Reference proteome</keyword>
<dbReference type="GO" id="GO:0043386">
    <property type="term" value="P:mycotoxin biosynthetic process"/>
    <property type="evidence" value="ECO:0007669"/>
    <property type="project" value="InterPro"/>
</dbReference>
<dbReference type="PANTHER" id="PTHR33365:SF14">
    <property type="entry name" value="TAT PATHWAY SIGNAL SEQUENCE"/>
    <property type="match status" value="1"/>
</dbReference>
<name>A0AA38RI21_9PEZI</name>
<dbReference type="AlphaFoldDB" id="A0AA38RI21"/>
<comment type="subcellular location">
    <subcellularLocation>
        <location evidence="1">Membrane</location>
        <topology evidence="1">Single-pass membrane protein</topology>
    </subcellularLocation>
</comment>
<dbReference type="GO" id="GO:0016020">
    <property type="term" value="C:membrane"/>
    <property type="evidence" value="ECO:0007669"/>
    <property type="project" value="UniProtKB-SubCell"/>
</dbReference>
<dbReference type="Proteomes" id="UP001174691">
    <property type="component" value="Unassembled WGS sequence"/>
</dbReference>
<evidence type="ECO:0000256" key="4">
    <source>
        <dbReference type="ARBA" id="ARBA00023026"/>
    </source>
</evidence>
<dbReference type="EMBL" id="JANBVN010000146">
    <property type="protein sequence ID" value="KAJ9138325.1"/>
    <property type="molecule type" value="Genomic_DNA"/>
</dbReference>
<protein>
    <recommendedName>
        <fullName evidence="12">Tat pathway signal sequence</fullName>
    </recommendedName>
</protein>
<feature type="transmembrane region" description="Helical" evidence="9">
    <location>
        <begin position="42"/>
        <end position="62"/>
    </location>
</feature>
<dbReference type="InterPro" id="IPR021765">
    <property type="entry name" value="UstYa-like"/>
</dbReference>
<accession>A0AA38RI21</accession>
<evidence type="ECO:0000313" key="10">
    <source>
        <dbReference type="EMBL" id="KAJ9138325.1"/>
    </source>
</evidence>
<evidence type="ECO:0000256" key="3">
    <source>
        <dbReference type="ARBA" id="ARBA00022989"/>
    </source>
</evidence>
<evidence type="ECO:0000256" key="2">
    <source>
        <dbReference type="ARBA" id="ARBA00022692"/>
    </source>
</evidence>
<keyword evidence="6" id="KW-0325">Glycoprotein</keyword>
<comment type="similarity">
    <text evidence="7">Belongs to the ustYa family.</text>
</comment>
<sequence length="296" mass="33918">MEYLKRMSQSRDYEKLGSEGSEDLDSVAGTPRTDKQRHTSRLPIILAIFNIVALIFHGLLFAHSPSRPRHGRNQQLRDCSYFSPFFDKFDIPYTTKQINASLANEDDSIWRKPPSPEVDAAWERVSRLGYHIVTTADVVALGKDPDSTVRAPAHWGKGSDAHIVQLDVTHQIHCLNAVRKAMYPEYYPVRAVMRDVHPQHCLHVLLQNLMCDASVDVMTYNWMETQQNPFPDMSINRKCRDYEAVLKWHEEHLVPLTEKVFRPEGATEIRLTPKLRELLEAHEKDDDDTTVGGMSG</sequence>
<reference evidence="10" key="1">
    <citation type="submission" date="2022-07" db="EMBL/GenBank/DDBJ databases">
        <title>Fungi with potential for degradation of polypropylene.</title>
        <authorList>
            <person name="Gostincar C."/>
        </authorList>
    </citation>
    <scope>NUCLEOTIDE SEQUENCE</scope>
    <source>
        <strain evidence="10">EXF-13287</strain>
    </source>
</reference>
<comment type="caution">
    <text evidence="10">The sequence shown here is derived from an EMBL/GenBank/DDBJ whole genome shotgun (WGS) entry which is preliminary data.</text>
</comment>
<evidence type="ECO:0000256" key="5">
    <source>
        <dbReference type="ARBA" id="ARBA00023136"/>
    </source>
</evidence>
<proteinExistence type="inferred from homology"/>
<gene>
    <name evidence="10" type="ORF">NKR19_g7882</name>
</gene>
<evidence type="ECO:0000256" key="9">
    <source>
        <dbReference type="SAM" id="Phobius"/>
    </source>
</evidence>
<evidence type="ECO:0000256" key="1">
    <source>
        <dbReference type="ARBA" id="ARBA00004167"/>
    </source>
</evidence>
<keyword evidence="4" id="KW-0843">Virulence</keyword>
<evidence type="ECO:0008006" key="12">
    <source>
        <dbReference type="Google" id="ProtNLM"/>
    </source>
</evidence>
<dbReference type="Pfam" id="PF11807">
    <property type="entry name" value="UstYa"/>
    <property type="match status" value="1"/>
</dbReference>
<feature type="region of interest" description="Disordered" evidence="8">
    <location>
        <begin position="1"/>
        <end position="35"/>
    </location>
</feature>